<feature type="transmembrane region" description="Helical" evidence="1">
    <location>
        <begin position="70"/>
        <end position="89"/>
    </location>
</feature>
<reference evidence="2" key="1">
    <citation type="submission" date="2018-06" db="EMBL/GenBank/DDBJ databases">
        <authorList>
            <person name="Zhirakovskaya E."/>
        </authorList>
    </citation>
    <scope>NUCLEOTIDE SEQUENCE</scope>
</reference>
<dbReference type="EMBL" id="UOEF01000129">
    <property type="protein sequence ID" value="VAV91722.1"/>
    <property type="molecule type" value="Genomic_DNA"/>
</dbReference>
<keyword evidence="1" id="KW-0812">Transmembrane</keyword>
<evidence type="ECO:0000256" key="1">
    <source>
        <dbReference type="SAM" id="Phobius"/>
    </source>
</evidence>
<keyword evidence="1" id="KW-0472">Membrane</keyword>
<feature type="transmembrane region" description="Helical" evidence="1">
    <location>
        <begin position="101"/>
        <end position="121"/>
    </location>
</feature>
<dbReference type="AlphaFoldDB" id="A0A3B0RIT9"/>
<sequence>MTAFRIFIILFALIPLYFGVTGVFLGAAQLMEGMPFTQAMDNQFRYLSGVYIGISMILFYCAGDVVGRALLFRGVVLAVFIGGVARAISYLTVGTPPPEQVFGMGLELMLPLSLLWQARVIRVVTRS</sequence>
<evidence type="ECO:0008006" key="3">
    <source>
        <dbReference type="Google" id="ProtNLM"/>
    </source>
</evidence>
<feature type="transmembrane region" description="Helical" evidence="1">
    <location>
        <begin position="7"/>
        <end position="31"/>
    </location>
</feature>
<feature type="transmembrane region" description="Helical" evidence="1">
    <location>
        <begin position="43"/>
        <end position="63"/>
    </location>
</feature>
<protein>
    <recommendedName>
        <fullName evidence="3">DUF4345 domain-containing protein</fullName>
    </recommendedName>
</protein>
<dbReference type="InterPro" id="IPR025597">
    <property type="entry name" value="DUF4345"/>
</dbReference>
<gene>
    <name evidence="2" type="ORF">MNBD_ALPHA04-2243</name>
</gene>
<dbReference type="Pfam" id="PF14248">
    <property type="entry name" value="DUF4345"/>
    <property type="match status" value="1"/>
</dbReference>
<proteinExistence type="predicted"/>
<accession>A0A3B0RIT9</accession>
<organism evidence="2">
    <name type="scientific">hydrothermal vent metagenome</name>
    <dbReference type="NCBI Taxonomy" id="652676"/>
    <lineage>
        <taxon>unclassified sequences</taxon>
        <taxon>metagenomes</taxon>
        <taxon>ecological metagenomes</taxon>
    </lineage>
</organism>
<keyword evidence="1" id="KW-1133">Transmembrane helix</keyword>
<evidence type="ECO:0000313" key="2">
    <source>
        <dbReference type="EMBL" id="VAV91722.1"/>
    </source>
</evidence>
<name>A0A3B0RIT9_9ZZZZ</name>